<dbReference type="InterPro" id="IPR027275">
    <property type="entry name" value="PRC-brl_dom"/>
</dbReference>
<feature type="region of interest" description="Disordered" evidence="1">
    <location>
        <begin position="176"/>
        <end position="260"/>
    </location>
</feature>
<dbReference type="SUPFAM" id="SSF50346">
    <property type="entry name" value="PRC-barrel domain"/>
    <property type="match status" value="1"/>
</dbReference>
<dbReference type="Pfam" id="PF05239">
    <property type="entry name" value="PRC"/>
    <property type="match status" value="1"/>
</dbReference>
<dbReference type="PANTHER" id="PTHR36505">
    <property type="entry name" value="BLR1072 PROTEIN"/>
    <property type="match status" value="1"/>
</dbReference>
<dbReference type="InterPro" id="IPR011033">
    <property type="entry name" value="PRC_barrel-like_sf"/>
</dbReference>
<name>A0A4P6UZF5_9HYPH</name>
<gene>
    <name evidence="3" type="ORF">E0E05_02785</name>
</gene>
<feature type="compositionally biased region" description="Polar residues" evidence="1">
    <location>
        <begin position="220"/>
        <end position="234"/>
    </location>
</feature>
<dbReference type="Proteomes" id="UP000293719">
    <property type="component" value="Chromosome"/>
</dbReference>
<evidence type="ECO:0000259" key="2">
    <source>
        <dbReference type="Pfam" id="PF05239"/>
    </source>
</evidence>
<dbReference type="KEGG" id="rpod:E0E05_02785"/>
<sequence>MQLRSVLSVLAAATSELDTEKEDPHMKRLLATTALCFAMAVPAMADSHTGGAMATPEQVNAAEYGAGDMTVGVPDLMGRTLYMSEQGADEGPYEEASDQWRTIGEIGDVLITSEGQISAVVVDAGAVIGSNDARKRIAIEDLNLVPDADDEGEFFAVFTGDRSLLEEARTFLDGRDVSDIDPEETGYAELSTRDTYARTEGDTLGEGEMTGDGVAAPTADENTMTAESDNSDAGSNPDGERLNADQQVAEGERGREPQMLEPVDIADLTAEDLEGVRVFGANNDWIGDVGELVISEDGRISHAIVDVGGFLGIGEKPVAVSFDEVDIRSNGRAGGVSVYLDATEQELDAMERWDG</sequence>
<evidence type="ECO:0000313" key="3">
    <source>
        <dbReference type="EMBL" id="QBK29616.1"/>
    </source>
</evidence>
<reference evidence="3 4" key="1">
    <citation type="journal article" date="2017" name="Int. J. Syst. Evol. Microbiol.">
        <title>Roseitalea porphyridii gen. nov., sp. nov., isolated from a red alga, and reclassification of Hoeflea suaedae Chung et al. 2013 as Pseudohoeflea suaedae gen. nov., comb. nov.</title>
        <authorList>
            <person name="Hyeon J.W."/>
            <person name="Jeong S.E."/>
            <person name="Baek K."/>
            <person name="Jeon C.O."/>
        </authorList>
    </citation>
    <scope>NUCLEOTIDE SEQUENCE [LARGE SCALE GENOMIC DNA]</scope>
    <source>
        <strain evidence="3 4">MA7-20</strain>
    </source>
</reference>
<feature type="domain" description="PRC-barrel" evidence="2">
    <location>
        <begin position="270"/>
        <end position="329"/>
    </location>
</feature>
<dbReference type="EMBL" id="CP036532">
    <property type="protein sequence ID" value="QBK29616.1"/>
    <property type="molecule type" value="Genomic_DNA"/>
</dbReference>
<evidence type="ECO:0000313" key="4">
    <source>
        <dbReference type="Proteomes" id="UP000293719"/>
    </source>
</evidence>
<protein>
    <submittedName>
        <fullName evidence="3">PRC-barrel domain containing protein</fullName>
    </submittedName>
</protein>
<feature type="compositionally biased region" description="Basic and acidic residues" evidence="1">
    <location>
        <begin position="191"/>
        <end position="201"/>
    </location>
</feature>
<proteinExistence type="predicted"/>
<dbReference type="AlphaFoldDB" id="A0A4P6UZF5"/>
<organism evidence="3 4">
    <name type="scientific">Roseitalea porphyridii</name>
    <dbReference type="NCBI Taxonomy" id="1852022"/>
    <lineage>
        <taxon>Bacteria</taxon>
        <taxon>Pseudomonadati</taxon>
        <taxon>Pseudomonadota</taxon>
        <taxon>Alphaproteobacteria</taxon>
        <taxon>Hyphomicrobiales</taxon>
        <taxon>Ahrensiaceae</taxon>
        <taxon>Roseitalea</taxon>
    </lineage>
</organism>
<evidence type="ECO:0000256" key="1">
    <source>
        <dbReference type="SAM" id="MobiDB-lite"/>
    </source>
</evidence>
<dbReference type="PANTHER" id="PTHR36505:SF1">
    <property type="entry name" value="BLR1072 PROTEIN"/>
    <property type="match status" value="1"/>
</dbReference>
<accession>A0A4P6UZF5</accession>
<keyword evidence="4" id="KW-1185">Reference proteome</keyword>
<dbReference type="Gene3D" id="2.30.30.240">
    <property type="entry name" value="PRC-barrel domain"/>
    <property type="match status" value="2"/>
</dbReference>